<evidence type="ECO:0000313" key="1">
    <source>
        <dbReference type="EMBL" id="MBA7718093.1"/>
    </source>
</evidence>
<dbReference type="RefSeq" id="WP_097306008.1">
    <property type="nucleotide sequence ID" value="NZ_CAUYEZ010000059.1"/>
</dbReference>
<proteinExistence type="predicted"/>
<dbReference type="AlphaFoldDB" id="A0A843NVK7"/>
<accession>A0A843NVK7</accession>
<name>A0A843NVK7_ECOLX</name>
<evidence type="ECO:0000313" key="2">
    <source>
        <dbReference type="Proteomes" id="UP000622722"/>
    </source>
</evidence>
<dbReference type="InterPro" id="IPR006521">
    <property type="entry name" value="Tail_protein_I"/>
</dbReference>
<dbReference type="NCBIfam" id="TIGR01634">
    <property type="entry name" value="tail_P2_I"/>
    <property type="match status" value="1"/>
</dbReference>
<dbReference type="Pfam" id="PF09684">
    <property type="entry name" value="Tail_P2_I"/>
    <property type="match status" value="1"/>
</dbReference>
<sequence>MSDYSLLPPSASDFMRCVERGSERLNQLPVHLNMLWDPDSCPPALLPYLAWALSVDRWDMNWPEETKRSVIRSAWLVHRQKGTVAAIRRVVEPFGELLKVSEWWETSEEPGTFRIEIGLRDQGITDEAWQEMVRLVDDARPVSRHLAGLTLVLQIPGAQYVAGAAMDGESTTVTLLTTPVDTEPGKICHGCAIVIADSLTISPATTSVTCSGAAINVASSITTTEETRVFS</sequence>
<dbReference type="EMBL" id="JABXPW010000001">
    <property type="protein sequence ID" value="MBA7718093.1"/>
    <property type="molecule type" value="Genomic_DNA"/>
</dbReference>
<comment type="caution">
    <text evidence="1">The sequence shown here is derived from an EMBL/GenBank/DDBJ whole genome shotgun (WGS) entry which is preliminary data.</text>
</comment>
<protein>
    <submittedName>
        <fullName evidence="1">Phage tail protein I</fullName>
    </submittedName>
</protein>
<reference evidence="1" key="1">
    <citation type="submission" date="2020-06" db="EMBL/GenBank/DDBJ databases">
        <title>REHAB project genomes.</title>
        <authorList>
            <person name="Shaw L.P."/>
        </authorList>
    </citation>
    <scope>NUCLEOTIDE SEQUENCE</scope>
    <source>
        <strain evidence="1">RHBSTW-00474</strain>
    </source>
</reference>
<organism evidence="1 2">
    <name type="scientific">Escherichia coli</name>
    <dbReference type="NCBI Taxonomy" id="562"/>
    <lineage>
        <taxon>Bacteria</taxon>
        <taxon>Pseudomonadati</taxon>
        <taxon>Pseudomonadota</taxon>
        <taxon>Gammaproteobacteria</taxon>
        <taxon>Enterobacterales</taxon>
        <taxon>Enterobacteriaceae</taxon>
        <taxon>Escherichia</taxon>
    </lineage>
</organism>
<gene>
    <name evidence="1" type="ORF">HV209_05655</name>
</gene>
<dbReference type="Proteomes" id="UP000622722">
    <property type="component" value="Unassembled WGS sequence"/>
</dbReference>